<dbReference type="InterPro" id="IPR011948">
    <property type="entry name" value="Dullard_phosphatase"/>
</dbReference>
<keyword evidence="3" id="KW-1185">Reference proteome</keyword>
<dbReference type="SMART" id="SM00577">
    <property type="entry name" value="CPDc"/>
    <property type="match status" value="1"/>
</dbReference>
<dbReference type="PANTHER" id="PTHR12210">
    <property type="entry name" value="DULLARD PROTEIN PHOSPHATASE"/>
    <property type="match status" value="1"/>
</dbReference>
<name>A0A8S1KPW1_9CILI</name>
<dbReference type="InterPro" id="IPR004274">
    <property type="entry name" value="FCP1_dom"/>
</dbReference>
<comment type="caution">
    <text evidence="2">The sequence shown here is derived from an EMBL/GenBank/DDBJ whole genome shotgun (WGS) entry which is preliminary data.</text>
</comment>
<proteinExistence type="predicted"/>
<dbReference type="FunFam" id="3.40.50.1000:FF:000121">
    <property type="entry name" value="Uncharacterized protein"/>
    <property type="match status" value="1"/>
</dbReference>
<sequence>MYSNNFKSRLNNSAFKDKLVSSRDCQNAQPKSQQKQILKKFYQTQNLSKLINQGQKKFSMNTQAPSMNIFLNNTPRHATPQLNKINQEYYFAKQTKLQTTLHLSEQISKTLQSVFNKSNHNFNQENSKKNTCKTNTDRKYNVNSLDSTKLIQKLKTEIQEFKVTTDKIDNQINSSKLFSLDDFVSQVTTPNLSKSKCLILPFKQTKSLSPTNRVLSLKKNKNIYYVSAMFESIRNQNDLMSSIFYDHAIQTYSSIDFCLRQSEKDLRQIQEKMIKWPKQNIKFNKTIVFDLDETLIHCNEDNTIKSEILLPITFPSGEIVQAGINVRPWAKEIIIKLSEVCEVVIFTASHKCYASQVIEFLDKNKVVSATLFRDQCIVTSEGVYIKDLRILGRDMKDVVLIDNAAYSFGVHIENGIPIIPYYDNKADKELRQLYDFLITNVLPSFDCRKVLQKTFRLREFVNFISPKIAIEKLYR</sequence>
<dbReference type="CDD" id="cd07521">
    <property type="entry name" value="HAD_FCP1-like"/>
    <property type="match status" value="1"/>
</dbReference>
<evidence type="ECO:0000259" key="1">
    <source>
        <dbReference type="PROSITE" id="PS50969"/>
    </source>
</evidence>
<reference evidence="2" key="1">
    <citation type="submission" date="2021-01" db="EMBL/GenBank/DDBJ databases">
        <authorList>
            <consortium name="Genoscope - CEA"/>
            <person name="William W."/>
        </authorList>
    </citation>
    <scope>NUCLEOTIDE SEQUENCE</scope>
</reference>
<dbReference type="OrthoDB" id="277011at2759"/>
<evidence type="ECO:0000313" key="3">
    <source>
        <dbReference type="Proteomes" id="UP000692954"/>
    </source>
</evidence>
<feature type="domain" description="FCP1 homology" evidence="1">
    <location>
        <begin position="280"/>
        <end position="440"/>
    </location>
</feature>
<dbReference type="Proteomes" id="UP000692954">
    <property type="component" value="Unassembled WGS sequence"/>
</dbReference>
<dbReference type="InterPro" id="IPR050365">
    <property type="entry name" value="TIM50"/>
</dbReference>
<dbReference type="Pfam" id="PF03031">
    <property type="entry name" value="NIF"/>
    <property type="match status" value="1"/>
</dbReference>
<protein>
    <recommendedName>
        <fullName evidence="1">FCP1 homology domain-containing protein</fullName>
    </recommendedName>
</protein>
<dbReference type="GO" id="GO:0016791">
    <property type="term" value="F:phosphatase activity"/>
    <property type="evidence" value="ECO:0007669"/>
    <property type="project" value="InterPro"/>
</dbReference>
<accession>A0A8S1KPW1</accession>
<dbReference type="EMBL" id="CAJJDN010000008">
    <property type="protein sequence ID" value="CAD8054916.1"/>
    <property type="molecule type" value="Genomic_DNA"/>
</dbReference>
<dbReference type="NCBIfam" id="TIGR02251">
    <property type="entry name" value="HIF-SF_euk"/>
    <property type="match status" value="1"/>
</dbReference>
<gene>
    <name evidence="2" type="ORF">PSON_ATCC_30995.1.T0080536</name>
</gene>
<dbReference type="PROSITE" id="PS50969">
    <property type="entry name" value="FCP1"/>
    <property type="match status" value="1"/>
</dbReference>
<organism evidence="2 3">
    <name type="scientific">Paramecium sonneborni</name>
    <dbReference type="NCBI Taxonomy" id="65129"/>
    <lineage>
        <taxon>Eukaryota</taxon>
        <taxon>Sar</taxon>
        <taxon>Alveolata</taxon>
        <taxon>Ciliophora</taxon>
        <taxon>Intramacronucleata</taxon>
        <taxon>Oligohymenophorea</taxon>
        <taxon>Peniculida</taxon>
        <taxon>Parameciidae</taxon>
        <taxon>Paramecium</taxon>
    </lineage>
</organism>
<evidence type="ECO:0000313" key="2">
    <source>
        <dbReference type="EMBL" id="CAD8054916.1"/>
    </source>
</evidence>
<dbReference type="AlphaFoldDB" id="A0A8S1KPW1"/>